<dbReference type="Pfam" id="PF02771">
    <property type="entry name" value="Acyl-CoA_dh_N"/>
    <property type="match status" value="1"/>
</dbReference>
<keyword evidence="3 5" id="KW-0285">Flavoprotein</keyword>
<proteinExistence type="inferred from homology"/>
<comment type="similarity">
    <text evidence="2 5">Belongs to the acyl-CoA dehydrogenase family.</text>
</comment>
<dbReference type="SUPFAM" id="SSF56645">
    <property type="entry name" value="Acyl-CoA dehydrogenase NM domain-like"/>
    <property type="match status" value="1"/>
</dbReference>
<dbReference type="InterPro" id="IPR036250">
    <property type="entry name" value="AcylCo_DH-like_C"/>
</dbReference>
<dbReference type="Gene3D" id="1.10.540.10">
    <property type="entry name" value="Acyl-CoA dehydrogenase/oxidase, N-terminal domain"/>
    <property type="match status" value="1"/>
</dbReference>
<keyword evidence="5" id="KW-0560">Oxidoreductase</keyword>
<dbReference type="InterPro" id="IPR006091">
    <property type="entry name" value="Acyl-CoA_Oxase/DH_mid-dom"/>
</dbReference>
<evidence type="ECO:0000313" key="10">
    <source>
        <dbReference type="Proteomes" id="UP001595629"/>
    </source>
</evidence>
<evidence type="ECO:0000256" key="2">
    <source>
        <dbReference type="ARBA" id="ARBA00009347"/>
    </source>
</evidence>
<organism evidence="9 10">
    <name type="scientific">Lutimaribacter marinistellae</name>
    <dbReference type="NCBI Taxonomy" id="1820329"/>
    <lineage>
        <taxon>Bacteria</taxon>
        <taxon>Pseudomonadati</taxon>
        <taxon>Pseudomonadota</taxon>
        <taxon>Alphaproteobacteria</taxon>
        <taxon>Rhodobacterales</taxon>
        <taxon>Roseobacteraceae</taxon>
        <taxon>Lutimaribacter</taxon>
    </lineage>
</organism>
<dbReference type="InterPro" id="IPR013786">
    <property type="entry name" value="AcylCoA_DH/ox_N"/>
</dbReference>
<dbReference type="Pfam" id="PF00441">
    <property type="entry name" value="Acyl-CoA_dh_1"/>
    <property type="match status" value="1"/>
</dbReference>
<dbReference type="SUPFAM" id="SSF47203">
    <property type="entry name" value="Acyl-CoA dehydrogenase C-terminal domain-like"/>
    <property type="match status" value="1"/>
</dbReference>
<dbReference type="Gene3D" id="1.20.140.10">
    <property type="entry name" value="Butyryl-CoA Dehydrogenase, subunit A, domain 3"/>
    <property type="match status" value="1"/>
</dbReference>
<dbReference type="PROSITE" id="PS00072">
    <property type="entry name" value="ACYL_COA_DH_1"/>
    <property type="match status" value="1"/>
</dbReference>
<reference evidence="10" key="1">
    <citation type="journal article" date="2019" name="Int. J. Syst. Evol. Microbiol.">
        <title>The Global Catalogue of Microorganisms (GCM) 10K type strain sequencing project: providing services to taxonomists for standard genome sequencing and annotation.</title>
        <authorList>
            <consortium name="The Broad Institute Genomics Platform"/>
            <consortium name="The Broad Institute Genome Sequencing Center for Infectious Disease"/>
            <person name="Wu L."/>
            <person name="Ma J."/>
        </authorList>
    </citation>
    <scope>NUCLEOTIDE SEQUENCE [LARGE SCALE GENOMIC DNA]</scope>
    <source>
        <strain evidence="10">KCTC 42911</strain>
    </source>
</reference>
<evidence type="ECO:0000259" key="8">
    <source>
        <dbReference type="Pfam" id="PF02771"/>
    </source>
</evidence>
<dbReference type="Gene3D" id="2.40.110.10">
    <property type="entry name" value="Butyryl-CoA Dehydrogenase, subunit A, domain 2"/>
    <property type="match status" value="1"/>
</dbReference>
<feature type="domain" description="Acyl-CoA dehydrogenase/oxidase N-terminal" evidence="8">
    <location>
        <begin position="14"/>
        <end position="126"/>
    </location>
</feature>
<comment type="caution">
    <text evidence="9">The sequence shown here is derived from an EMBL/GenBank/DDBJ whole genome shotgun (WGS) entry which is preliminary data.</text>
</comment>
<dbReference type="InterPro" id="IPR006089">
    <property type="entry name" value="Acyl-CoA_DH_CS"/>
</dbReference>
<dbReference type="RefSeq" id="WP_386733794.1">
    <property type="nucleotide sequence ID" value="NZ_JBHRXI010000001.1"/>
</dbReference>
<gene>
    <name evidence="9" type="ORF">ACFORG_02515</name>
</gene>
<evidence type="ECO:0000313" key="9">
    <source>
        <dbReference type="EMBL" id="MFC3612620.1"/>
    </source>
</evidence>
<dbReference type="PIRSF" id="PIRSF016578">
    <property type="entry name" value="HsaA"/>
    <property type="match status" value="1"/>
</dbReference>
<comment type="cofactor">
    <cofactor evidence="1 5">
        <name>FAD</name>
        <dbReference type="ChEBI" id="CHEBI:57692"/>
    </cofactor>
</comment>
<feature type="domain" description="Acyl-CoA dehydrogenase/oxidase C-terminal" evidence="6">
    <location>
        <begin position="238"/>
        <end position="386"/>
    </location>
</feature>
<evidence type="ECO:0000256" key="4">
    <source>
        <dbReference type="ARBA" id="ARBA00022827"/>
    </source>
</evidence>
<evidence type="ECO:0000256" key="5">
    <source>
        <dbReference type="RuleBase" id="RU362125"/>
    </source>
</evidence>
<sequence>MFDTAADSDLFFDEEHHLLRRQVRRFVEEEIKPHAEVWEAQGETPRDVLRRMGDLGFFGIRFPEAYGGSDMDARATVVLAEELGRSTFSGVAITALVHTDMASVHVLNAGNDAQKAKWLPSVISGEVITAVGITEPGAGSDVKGIGTTARRDGDSWVLNGSKVFITNGVLADLYCIAAKSDPDAPPSHGVTMFLVEKGVPGFAVARKLDKQGWHSSDTAELSFVDLRVPATNVLGAEGRGFYEIMKNFQNERLVLGAMAMGEAQAALELTLGYVRDRHAFGAALWDKQTIRQRLSMLAAKVEAGRQMVYATAARMAAAEDLVREVSMIKAYCGELVNEVMYDCLQFHGGAGYMRGMAIERMARDARVQSIGGGATEVMLEEVAKRL</sequence>
<dbReference type="InterPro" id="IPR037069">
    <property type="entry name" value="AcylCoA_DH/ox_N_sf"/>
</dbReference>
<dbReference type="PANTHER" id="PTHR43884">
    <property type="entry name" value="ACYL-COA DEHYDROGENASE"/>
    <property type="match status" value="1"/>
</dbReference>
<keyword evidence="10" id="KW-1185">Reference proteome</keyword>
<evidence type="ECO:0000256" key="1">
    <source>
        <dbReference type="ARBA" id="ARBA00001974"/>
    </source>
</evidence>
<dbReference type="InterPro" id="IPR009075">
    <property type="entry name" value="AcylCo_DH/oxidase_C"/>
</dbReference>
<accession>A0ABV7TCN8</accession>
<dbReference type="InterPro" id="IPR009100">
    <property type="entry name" value="AcylCoA_DH/oxidase_NM_dom_sf"/>
</dbReference>
<feature type="domain" description="Acyl-CoA oxidase/dehydrogenase middle" evidence="7">
    <location>
        <begin position="130"/>
        <end position="225"/>
    </location>
</feature>
<dbReference type="PANTHER" id="PTHR43884:SF12">
    <property type="entry name" value="ISOVALERYL-COA DEHYDROGENASE, MITOCHONDRIAL-RELATED"/>
    <property type="match status" value="1"/>
</dbReference>
<keyword evidence="4 5" id="KW-0274">FAD</keyword>
<evidence type="ECO:0000256" key="3">
    <source>
        <dbReference type="ARBA" id="ARBA00022630"/>
    </source>
</evidence>
<evidence type="ECO:0000259" key="6">
    <source>
        <dbReference type="Pfam" id="PF00441"/>
    </source>
</evidence>
<protein>
    <submittedName>
        <fullName evidence="9">Acyl-CoA dehydrogenase family protein</fullName>
    </submittedName>
</protein>
<dbReference type="InterPro" id="IPR046373">
    <property type="entry name" value="Acyl-CoA_Oxase/DH_mid-dom_sf"/>
</dbReference>
<dbReference type="EMBL" id="JBHRXI010000001">
    <property type="protein sequence ID" value="MFC3612620.1"/>
    <property type="molecule type" value="Genomic_DNA"/>
</dbReference>
<name>A0ABV7TCN8_9RHOB</name>
<dbReference type="Pfam" id="PF02770">
    <property type="entry name" value="Acyl-CoA_dh_M"/>
    <property type="match status" value="1"/>
</dbReference>
<evidence type="ECO:0000259" key="7">
    <source>
        <dbReference type="Pfam" id="PF02770"/>
    </source>
</evidence>
<dbReference type="Proteomes" id="UP001595629">
    <property type="component" value="Unassembled WGS sequence"/>
</dbReference>